<reference evidence="3" key="1">
    <citation type="submission" date="2017-05" db="EMBL/GenBank/DDBJ databases">
        <authorList>
            <person name="Lin X.B."/>
            <person name="Stothard P."/>
            <person name="Tasseva G."/>
            <person name="Walter J."/>
        </authorList>
    </citation>
    <scope>NUCLEOTIDE SEQUENCE [LARGE SCALE GENOMIC DNA]</scope>
    <source>
        <strain evidence="3">114h</strain>
    </source>
</reference>
<name>A0A256SU47_LIMRT</name>
<evidence type="ECO:0008006" key="4">
    <source>
        <dbReference type="Google" id="ProtNLM"/>
    </source>
</evidence>
<evidence type="ECO:0000313" key="1">
    <source>
        <dbReference type="EMBL" id="OYS70320.1"/>
    </source>
</evidence>
<comment type="caution">
    <text evidence="1">The sequence shown here is derived from an EMBL/GenBank/DDBJ whole genome shotgun (WGS) entry which is preliminary data.</text>
</comment>
<dbReference type="EMBL" id="NGPL01000017">
    <property type="protein sequence ID" value="OYS70320.1"/>
    <property type="molecule type" value="Genomic_DNA"/>
</dbReference>
<accession>A0A256SU47</accession>
<reference evidence="1" key="2">
    <citation type="submission" date="2017-05" db="EMBL/GenBank/DDBJ databases">
        <authorList>
            <person name="Song R."/>
            <person name="Chenine A.L."/>
            <person name="Ruprecht R.M."/>
        </authorList>
    </citation>
    <scope>NUCLEOTIDE SEQUENCE [LARGE SCALE GENOMIC DNA]</scope>
    <source>
        <strain evidence="1">114h</strain>
    </source>
</reference>
<dbReference type="GeneID" id="77190951"/>
<protein>
    <recommendedName>
        <fullName evidence="4">DUF771 domain-containing protein</fullName>
    </recommendedName>
</protein>
<gene>
    <name evidence="1" type="ORF">CBF96_02555</name>
    <name evidence="2" type="ORF">E5F87_01365</name>
</gene>
<proteinExistence type="predicted"/>
<dbReference type="EMBL" id="SRKR01000002">
    <property type="protein sequence ID" value="TGB12484.1"/>
    <property type="molecule type" value="Genomic_DNA"/>
</dbReference>
<dbReference type="Proteomes" id="UP000215747">
    <property type="component" value="Unassembled WGS sequence"/>
</dbReference>
<evidence type="ECO:0000313" key="2">
    <source>
        <dbReference type="EMBL" id="TGB12484.1"/>
    </source>
</evidence>
<dbReference type="Proteomes" id="UP000297521">
    <property type="component" value="Unassembled WGS sequence"/>
</dbReference>
<evidence type="ECO:0000313" key="3">
    <source>
        <dbReference type="Proteomes" id="UP000215747"/>
    </source>
</evidence>
<dbReference type="AlphaFoldDB" id="A0A256SU47"/>
<reference evidence="2" key="5">
    <citation type="submission" date="2019-04" db="EMBL/GenBank/DDBJ databases">
        <authorList>
            <person name="Bisanz J.E."/>
            <person name="Chagwedera N.D."/>
            <person name="Chawla A."/>
            <person name="Turnbaugh P.J."/>
        </authorList>
    </citation>
    <scope>NUCLEOTIDE SEQUENCE</scope>
    <source>
        <strain evidence="2">I8-5</strain>
    </source>
</reference>
<sequence>MEATLDEQDYQTITNEVLKRIKEQYDLVPKQYKPMLISLKEFRHKYGHDKSPAWLKLYLLPKMPGVYGLNAGKGHPVRIDMEKATRWLAQHEDKVDWNKSLPQ</sequence>
<reference evidence="1 3" key="3">
    <citation type="submission" date="2017-09" db="EMBL/GenBank/DDBJ databases">
        <title>Tripartite evolution among Lactobacillus johnsonii, Lactobacillus taiwanensis, Lactobacillus reuteri and their rodent host.</title>
        <authorList>
            <person name="Wang T."/>
            <person name="Knowles S."/>
            <person name="Cheng C."/>
        </authorList>
    </citation>
    <scope>NUCLEOTIDE SEQUENCE [LARGE SCALE GENOMIC DNA]</scope>
    <source>
        <strain evidence="1 3">114h</strain>
    </source>
</reference>
<dbReference type="RefSeq" id="WP_094536727.1">
    <property type="nucleotide sequence ID" value="NZ_CAJSZG010000017.1"/>
</dbReference>
<reference evidence="2" key="4">
    <citation type="journal article" date="2019" name="Cell Metab.">
        <title>Nutrient sensing in CD11c cells alters the gut microbiome to regulate food intake and body mass.</title>
        <authorList>
            <person name="Chagwedera N.D."/>
            <person name="Ang Q.Y."/>
            <person name="Bisanz J.E."/>
            <person name="Leong Y.A."/>
            <person name="Ganeshan K."/>
            <person name="Cai J."/>
            <person name="Patterson A.D."/>
            <person name="Turnbaugh P.J."/>
            <person name="Chawla A."/>
        </authorList>
    </citation>
    <scope>NUCLEOTIDE SEQUENCE</scope>
    <source>
        <strain evidence="2">I8-5</strain>
    </source>
</reference>
<organism evidence="1 3">
    <name type="scientific">Limosilactobacillus reuteri</name>
    <name type="common">Lactobacillus reuteri</name>
    <dbReference type="NCBI Taxonomy" id="1598"/>
    <lineage>
        <taxon>Bacteria</taxon>
        <taxon>Bacillati</taxon>
        <taxon>Bacillota</taxon>
        <taxon>Bacilli</taxon>
        <taxon>Lactobacillales</taxon>
        <taxon>Lactobacillaceae</taxon>
        <taxon>Limosilactobacillus</taxon>
    </lineage>
</organism>